<dbReference type="VEuPathDB" id="FungiDB:PABG_00419"/>
<accession>A0A1D2JMP7</accession>
<proteinExistence type="predicted"/>
<feature type="compositionally biased region" description="Low complexity" evidence="1">
    <location>
        <begin position="13"/>
        <end position="52"/>
    </location>
</feature>
<sequence length="295" mass="32147">MLSFIGRSLGLVPASPHRSSSESGSSGSPSRSLAGSPTDISTPVTTPYSPSPTDVGLVRGLLKSTNPALPTEIADIIINYADYSVRDVVTLDPSSAFSVSSRGAGVYGLVLRGPQIRELKQDGLELRDLKLESVRFEIASHDQGWGGELGTEGTYNSSFSWFEAKILRRLHHLSDKLEPPPDLGPMDKYATPAEYSDAYRPVGWNFVKDGNGRVLTWPVQKNSVATRDTQTREIVWTVDRKHQKEEVVEDSGSGSGEGFIRALQPGDVIFLWARAIYPGWANYVEGAMIEISYSG</sequence>
<dbReference type="VEuPathDB" id="FungiDB:PADG_02829"/>
<evidence type="ECO:0000313" key="2">
    <source>
        <dbReference type="EMBL" id="ODH43632.1"/>
    </source>
</evidence>
<gene>
    <name evidence="2" type="ORF">ACO22_00976</name>
</gene>
<reference evidence="2 3" key="1">
    <citation type="submission" date="2016-06" db="EMBL/GenBank/DDBJ databases">
        <authorList>
            <person name="Kjaerup R.B."/>
            <person name="Dalgaard T.S."/>
            <person name="Juul-Madsen H.R."/>
        </authorList>
    </citation>
    <scope>NUCLEOTIDE SEQUENCE [LARGE SCALE GENOMIC DNA]</scope>
    <source>
        <strain evidence="2 3">Pb300</strain>
    </source>
</reference>
<evidence type="ECO:0000256" key="1">
    <source>
        <dbReference type="SAM" id="MobiDB-lite"/>
    </source>
</evidence>
<dbReference type="Proteomes" id="UP000242814">
    <property type="component" value="Unassembled WGS sequence"/>
</dbReference>
<dbReference type="EMBL" id="LZYO01000022">
    <property type="protein sequence ID" value="ODH43632.1"/>
    <property type="molecule type" value="Genomic_DNA"/>
</dbReference>
<evidence type="ECO:0000313" key="3">
    <source>
        <dbReference type="Proteomes" id="UP000242814"/>
    </source>
</evidence>
<organism evidence="2 3">
    <name type="scientific">Paracoccidioides brasiliensis</name>
    <dbReference type="NCBI Taxonomy" id="121759"/>
    <lineage>
        <taxon>Eukaryota</taxon>
        <taxon>Fungi</taxon>
        <taxon>Dikarya</taxon>
        <taxon>Ascomycota</taxon>
        <taxon>Pezizomycotina</taxon>
        <taxon>Eurotiomycetes</taxon>
        <taxon>Eurotiomycetidae</taxon>
        <taxon>Onygenales</taxon>
        <taxon>Ajellomycetaceae</taxon>
        <taxon>Paracoccidioides</taxon>
    </lineage>
</organism>
<protein>
    <submittedName>
        <fullName evidence="2">Uncharacterized protein</fullName>
    </submittedName>
</protein>
<comment type="caution">
    <text evidence="2">The sequence shown here is derived from an EMBL/GenBank/DDBJ whole genome shotgun (WGS) entry which is preliminary data.</text>
</comment>
<feature type="region of interest" description="Disordered" evidence="1">
    <location>
        <begin position="1"/>
        <end position="52"/>
    </location>
</feature>
<dbReference type="AlphaFoldDB" id="A0A1D2JMP7"/>
<name>A0A1D2JMP7_PARBR</name>